<feature type="signal peptide" evidence="1">
    <location>
        <begin position="1"/>
        <end position="19"/>
    </location>
</feature>
<dbReference type="EMBL" id="JSAN01000038">
    <property type="protein sequence ID" value="KIC73109.1"/>
    <property type="molecule type" value="Genomic_DNA"/>
</dbReference>
<name>A0A0C1H6N9_9BACT</name>
<evidence type="ECO:0000313" key="2">
    <source>
        <dbReference type="EMBL" id="KIC73109.1"/>
    </source>
</evidence>
<reference evidence="2 3" key="1">
    <citation type="journal article" date="2014" name="Mol. Biol. Evol.">
        <title>Massive expansion of Ubiquitination-related gene families within the Chlamydiae.</title>
        <authorList>
            <person name="Domman D."/>
            <person name="Collingro A."/>
            <person name="Lagkouvardos I."/>
            <person name="Gehre L."/>
            <person name="Weinmaier T."/>
            <person name="Rattei T."/>
            <person name="Subtil A."/>
            <person name="Horn M."/>
        </authorList>
    </citation>
    <scope>NUCLEOTIDE SEQUENCE [LARGE SCALE GENOMIC DNA]</scope>
    <source>
        <strain evidence="2 3">EI2</strain>
    </source>
</reference>
<protein>
    <recommendedName>
        <fullName evidence="4">Metallothionein</fullName>
    </recommendedName>
</protein>
<feature type="chain" id="PRO_5002132848" description="Metallothionein" evidence="1">
    <location>
        <begin position="20"/>
        <end position="61"/>
    </location>
</feature>
<dbReference type="Proteomes" id="UP000031465">
    <property type="component" value="Unassembled WGS sequence"/>
</dbReference>
<dbReference type="AlphaFoldDB" id="A0A0C1H6N9"/>
<proteinExistence type="predicted"/>
<evidence type="ECO:0000313" key="3">
    <source>
        <dbReference type="Proteomes" id="UP000031465"/>
    </source>
</evidence>
<keyword evidence="1" id="KW-0732">Signal</keyword>
<accession>A0A0C1H6N9</accession>
<dbReference type="RefSeq" id="WP_039357135.1">
    <property type="nucleotide sequence ID" value="NZ_JSAN01000038.1"/>
</dbReference>
<sequence>MRNLFFLVGGLIFMSTAYAKNENVNPTSKTAYCSSGCECKHVCICECKQTKTCHCSSLEKQ</sequence>
<gene>
    <name evidence="2" type="ORF">DB44_BP00400</name>
</gene>
<evidence type="ECO:0000256" key="1">
    <source>
        <dbReference type="SAM" id="SignalP"/>
    </source>
</evidence>
<comment type="caution">
    <text evidence="2">The sequence shown here is derived from an EMBL/GenBank/DDBJ whole genome shotgun (WGS) entry which is preliminary data.</text>
</comment>
<organism evidence="2 3">
    <name type="scientific">Candidatus Protochlamydia amoebophila</name>
    <dbReference type="NCBI Taxonomy" id="362787"/>
    <lineage>
        <taxon>Bacteria</taxon>
        <taxon>Pseudomonadati</taxon>
        <taxon>Chlamydiota</taxon>
        <taxon>Chlamydiia</taxon>
        <taxon>Parachlamydiales</taxon>
        <taxon>Parachlamydiaceae</taxon>
        <taxon>Candidatus Protochlamydia</taxon>
    </lineage>
</organism>
<evidence type="ECO:0008006" key="4">
    <source>
        <dbReference type="Google" id="ProtNLM"/>
    </source>
</evidence>